<feature type="region of interest" description="Disordered" evidence="1">
    <location>
        <begin position="292"/>
        <end position="312"/>
    </location>
</feature>
<evidence type="ECO:0000256" key="1">
    <source>
        <dbReference type="SAM" id="MobiDB-lite"/>
    </source>
</evidence>
<organism evidence="3 5">
    <name type="scientific">Adineta steineri</name>
    <dbReference type="NCBI Taxonomy" id="433720"/>
    <lineage>
        <taxon>Eukaryota</taxon>
        <taxon>Metazoa</taxon>
        <taxon>Spiralia</taxon>
        <taxon>Gnathifera</taxon>
        <taxon>Rotifera</taxon>
        <taxon>Eurotatoria</taxon>
        <taxon>Bdelloidea</taxon>
        <taxon>Adinetida</taxon>
        <taxon>Adinetidae</taxon>
        <taxon>Adineta</taxon>
    </lineage>
</organism>
<protein>
    <recommendedName>
        <fullName evidence="2">F-box domain-containing protein</fullName>
    </recommendedName>
</protein>
<evidence type="ECO:0000313" key="3">
    <source>
        <dbReference type="EMBL" id="CAF0753801.1"/>
    </source>
</evidence>
<evidence type="ECO:0000313" key="4">
    <source>
        <dbReference type="EMBL" id="CAF3756695.1"/>
    </source>
</evidence>
<dbReference type="InterPro" id="IPR001810">
    <property type="entry name" value="F-box_dom"/>
</dbReference>
<dbReference type="PROSITE" id="PS50181">
    <property type="entry name" value="FBOX"/>
    <property type="match status" value="1"/>
</dbReference>
<dbReference type="Proteomes" id="UP000663844">
    <property type="component" value="Unassembled WGS sequence"/>
</dbReference>
<dbReference type="EMBL" id="CAJOAZ010001053">
    <property type="protein sequence ID" value="CAF3756695.1"/>
    <property type="molecule type" value="Genomic_DNA"/>
</dbReference>
<dbReference type="Pfam" id="PF12937">
    <property type="entry name" value="F-box-like"/>
    <property type="match status" value="1"/>
</dbReference>
<dbReference type="Gene3D" id="1.20.1280.50">
    <property type="match status" value="1"/>
</dbReference>
<evidence type="ECO:0000313" key="5">
    <source>
        <dbReference type="Proteomes" id="UP000663845"/>
    </source>
</evidence>
<dbReference type="AlphaFoldDB" id="A0A813PEC6"/>
<feature type="domain" description="F-box" evidence="2">
    <location>
        <begin position="1"/>
        <end position="45"/>
    </location>
</feature>
<gene>
    <name evidence="3" type="ORF">JYZ213_LOCUS2653</name>
    <name evidence="4" type="ORF">OXD698_LOCUS15774</name>
</gene>
<accession>A0A813PEC6</accession>
<evidence type="ECO:0000259" key="2">
    <source>
        <dbReference type="PROSITE" id="PS50181"/>
    </source>
</evidence>
<dbReference type="InterPro" id="IPR036047">
    <property type="entry name" value="F-box-like_dom_sf"/>
</dbReference>
<dbReference type="EMBL" id="CAJNOG010000013">
    <property type="protein sequence ID" value="CAF0753801.1"/>
    <property type="molecule type" value="Genomic_DNA"/>
</dbReference>
<proteinExistence type="predicted"/>
<reference evidence="3" key="1">
    <citation type="submission" date="2021-02" db="EMBL/GenBank/DDBJ databases">
        <authorList>
            <person name="Nowell W R."/>
        </authorList>
    </citation>
    <scope>NUCLEOTIDE SEQUENCE</scope>
</reference>
<feature type="compositionally biased region" description="Basic and acidic residues" evidence="1">
    <location>
        <begin position="292"/>
        <end position="304"/>
    </location>
</feature>
<dbReference type="Gene3D" id="2.60.120.200">
    <property type="match status" value="1"/>
</dbReference>
<comment type="caution">
    <text evidence="3">The sequence shown here is derived from an EMBL/GenBank/DDBJ whole genome shotgun (WGS) entry which is preliminary data.</text>
</comment>
<dbReference type="SUPFAM" id="SSF81383">
    <property type="entry name" value="F-box domain"/>
    <property type="match status" value="1"/>
</dbReference>
<name>A0A813PEC6_9BILA</name>
<dbReference type="Proteomes" id="UP000663845">
    <property type="component" value="Unassembled WGS sequence"/>
</dbReference>
<dbReference type="SUPFAM" id="SSF49899">
    <property type="entry name" value="Concanavalin A-like lectins/glucanases"/>
    <property type="match status" value="1"/>
</dbReference>
<sequence>MDQLPIELFRSIFYYIDQLPDLIRASLVCHYWRSHIMDDEDFLNKWFHRSLKFSRQSPRNHRQGLIQNLDQSLFPQNLQTSECHLLPVIDPFYITGSEYFFEQHYQSSLFDRYYSFSFWFFLPHQCELVVQINKNYVIDLHNCQHADKQWYFSGQKKKFFDDQWIHIVIANSESQTGHCIWLNGHDLNTFTLHRTFNKHIKTRSTTNALMLTCKRNDYSIQSPVKAGIADLVAFKRCLSLPEIRAIYQQQKCIDQVQQPVEVKLDLTVASCLLNITSKDNVNNLKAPVANGTRKDATDIHDPSKKRTISASN</sequence>
<dbReference type="InterPro" id="IPR013320">
    <property type="entry name" value="ConA-like_dom_sf"/>
</dbReference>
<dbReference type="CDD" id="cd09917">
    <property type="entry name" value="F-box_SF"/>
    <property type="match status" value="1"/>
</dbReference>